<dbReference type="CDD" id="cd06577">
    <property type="entry name" value="PASTA_pknB"/>
    <property type="match status" value="1"/>
</dbReference>
<protein>
    <submittedName>
        <fullName evidence="16">PASTA domain-containing protein</fullName>
    </submittedName>
</protein>
<evidence type="ECO:0000256" key="3">
    <source>
        <dbReference type="ARBA" id="ARBA00022645"/>
    </source>
</evidence>
<evidence type="ECO:0000256" key="10">
    <source>
        <dbReference type="ARBA" id="ARBA00023268"/>
    </source>
</evidence>
<dbReference type="KEGG" id="xya:ET471_05105"/>
<feature type="compositionally biased region" description="Pro residues" evidence="14">
    <location>
        <begin position="661"/>
        <end position="672"/>
    </location>
</feature>
<dbReference type="GO" id="GO:0009002">
    <property type="term" value="F:serine-type D-Ala-D-Ala carboxypeptidase activity"/>
    <property type="evidence" value="ECO:0007669"/>
    <property type="project" value="UniProtKB-EC"/>
</dbReference>
<evidence type="ECO:0000256" key="2">
    <source>
        <dbReference type="ARBA" id="ARBA00007739"/>
    </source>
</evidence>
<dbReference type="FunFam" id="1.10.3810.10:FF:000001">
    <property type="entry name" value="Penicillin-binding protein 1A"/>
    <property type="match status" value="1"/>
</dbReference>
<dbReference type="EMBL" id="CP035493">
    <property type="protein sequence ID" value="QAY69495.1"/>
    <property type="molecule type" value="Genomic_DNA"/>
</dbReference>
<keyword evidence="3" id="KW-0121">Carboxypeptidase</keyword>
<evidence type="ECO:0000256" key="4">
    <source>
        <dbReference type="ARBA" id="ARBA00022670"/>
    </source>
</evidence>
<organism evidence="16 17">
    <name type="scientific">Xylanimonas protaetiae</name>
    <dbReference type="NCBI Taxonomy" id="2509457"/>
    <lineage>
        <taxon>Bacteria</taxon>
        <taxon>Bacillati</taxon>
        <taxon>Actinomycetota</taxon>
        <taxon>Actinomycetes</taxon>
        <taxon>Micrococcales</taxon>
        <taxon>Promicromonosporaceae</taxon>
        <taxon>Xylanimonas</taxon>
    </lineage>
</organism>
<dbReference type="GO" id="GO:0008360">
    <property type="term" value="P:regulation of cell shape"/>
    <property type="evidence" value="ECO:0007669"/>
    <property type="project" value="UniProtKB-KW"/>
</dbReference>
<dbReference type="GO" id="GO:0008955">
    <property type="term" value="F:peptidoglycan glycosyltransferase activity"/>
    <property type="evidence" value="ECO:0007669"/>
    <property type="project" value="UniProtKB-EC"/>
</dbReference>
<dbReference type="GO" id="GO:0008658">
    <property type="term" value="F:penicillin binding"/>
    <property type="evidence" value="ECO:0007669"/>
    <property type="project" value="InterPro"/>
</dbReference>
<evidence type="ECO:0000256" key="14">
    <source>
        <dbReference type="SAM" id="MobiDB-lite"/>
    </source>
</evidence>
<keyword evidence="8" id="KW-0133">Cell shape</keyword>
<dbReference type="AlphaFoldDB" id="A0A4P6F2U0"/>
<dbReference type="RefSeq" id="WP_129186894.1">
    <property type="nucleotide sequence ID" value="NZ_CP035493.1"/>
</dbReference>
<evidence type="ECO:0000256" key="13">
    <source>
        <dbReference type="ARBA" id="ARBA00049902"/>
    </source>
</evidence>
<dbReference type="Pfam" id="PF00905">
    <property type="entry name" value="Transpeptidase"/>
    <property type="match status" value="1"/>
</dbReference>
<keyword evidence="5" id="KW-0328">Glycosyltransferase</keyword>
<evidence type="ECO:0000256" key="5">
    <source>
        <dbReference type="ARBA" id="ARBA00022676"/>
    </source>
</evidence>
<dbReference type="GO" id="GO:0071555">
    <property type="term" value="P:cell wall organization"/>
    <property type="evidence" value="ECO:0007669"/>
    <property type="project" value="UniProtKB-KW"/>
</dbReference>
<evidence type="ECO:0000256" key="7">
    <source>
        <dbReference type="ARBA" id="ARBA00022801"/>
    </source>
</evidence>
<evidence type="ECO:0000256" key="11">
    <source>
        <dbReference type="ARBA" id="ARBA00023316"/>
    </source>
</evidence>
<dbReference type="Gene3D" id="3.40.710.10">
    <property type="entry name" value="DD-peptidase/beta-lactamase superfamily"/>
    <property type="match status" value="1"/>
</dbReference>
<proteinExistence type="inferred from homology"/>
<keyword evidence="6" id="KW-0808">Transferase</keyword>
<dbReference type="Proteomes" id="UP000292118">
    <property type="component" value="Chromosome"/>
</dbReference>
<dbReference type="PANTHER" id="PTHR32282:SF33">
    <property type="entry name" value="PEPTIDOGLYCAN GLYCOSYLTRANSFERASE"/>
    <property type="match status" value="1"/>
</dbReference>
<dbReference type="Gene3D" id="3.30.10.20">
    <property type="match status" value="1"/>
</dbReference>
<comment type="similarity">
    <text evidence="1">In the C-terminal section; belongs to the transpeptidase family.</text>
</comment>
<dbReference type="InterPro" id="IPR036950">
    <property type="entry name" value="PBP_transglycosylase"/>
</dbReference>
<dbReference type="InterPro" id="IPR023346">
    <property type="entry name" value="Lysozyme-like_dom_sf"/>
</dbReference>
<dbReference type="Pfam" id="PF00912">
    <property type="entry name" value="Transgly"/>
    <property type="match status" value="1"/>
</dbReference>
<keyword evidence="11" id="KW-0961">Cell wall biogenesis/degradation</keyword>
<reference evidence="16 17" key="1">
    <citation type="submission" date="2019-01" db="EMBL/GenBank/DDBJ databases">
        <title>Genome sequencing of strain FW10M-9.</title>
        <authorList>
            <person name="Heo J."/>
            <person name="Kim S.-J."/>
            <person name="Kim J.-S."/>
            <person name="Hong S.-B."/>
            <person name="Kwon S.-W."/>
        </authorList>
    </citation>
    <scope>NUCLEOTIDE SEQUENCE [LARGE SCALE GENOMIC DNA]</scope>
    <source>
        <strain evidence="16 17">FW10M-9</strain>
    </source>
</reference>
<evidence type="ECO:0000256" key="12">
    <source>
        <dbReference type="ARBA" id="ARBA00034000"/>
    </source>
</evidence>
<dbReference type="Pfam" id="PF03793">
    <property type="entry name" value="PASTA"/>
    <property type="match status" value="1"/>
</dbReference>
<feature type="region of interest" description="Disordered" evidence="14">
    <location>
        <begin position="731"/>
        <end position="799"/>
    </location>
</feature>
<feature type="compositionally biased region" description="Low complexity" evidence="14">
    <location>
        <begin position="673"/>
        <end position="685"/>
    </location>
</feature>
<dbReference type="InterPro" id="IPR050396">
    <property type="entry name" value="Glycosyltr_51/Transpeptidase"/>
</dbReference>
<feature type="compositionally biased region" description="Pro residues" evidence="14">
    <location>
        <begin position="770"/>
        <end position="782"/>
    </location>
</feature>
<keyword evidence="4" id="KW-0645">Protease</keyword>
<comment type="catalytic activity">
    <reaction evidence="13">
        <text>[GlcNAc-(1-&gt;4)-Mur2Ac(oyl-L-Ala-gamma-D-Glu-L-Lys-D-Ala-D-Ala)](n)-di-trans,octa-cis-undecaprenyl diphosphate + beta-D-GlcNAc-(1-&gt;4)-Mur2Ac(oyl-L-Ala-gamma-D-Glu-L-Lys-D-Ala-D-Ala)-di-trans,octa-cis-undecaprenyl diphosphate = [GlcNAc-(1-&gt;4)-Mur2Ac(oyl-L-Ala-gamma-D-Glu-L-Lys-D-Ala-D-Ala)](n+1)-di-trans,octa-cis-undecaprenyl diphosphate + di-trans,octa-cis-undecaprenyl diphosphate + H(+)</text>
        <dbReference type="Rhea" id="RHEA:23708"/>
        <dbReference type="Rhea" id="RHEA-COMP:9602"/>
        <dbReference type="Rhea" id="RHEA-COMP:9603"/>
        <dbReference type="ChEBI" id="CHEBI:15378"/>
        <dbReference type="ChEBI" id="CHEBI:58405"/>
        <dbReference type="ChEBI" id="CHEBI:60033"/>
        <dbReference type="ChEBI" id="CHEBI:78435"/>
        <dbReference type="EC" id="2.4.99.28"/>
    </reaction>
</comment>
<comment type="catalytic activity">
    <reaction evidence="12">
        <text>Preferential cleavage: (Ac)2-L-Lys-D-Ala-|-D-Ala. Also transpeptidation of peptidyl-alanyl moieties that are N-acyl substituents of D-alanine.</text>
        <dbReference type="EC" id="3.4.16.4"/>
    </reaction>
</comment>
<dbReference type="SMART" id="SM00740">
    <property type="entry name" value="PASTA"/>
    <property type="match status" value="1"/>
</dbReference>
<keyword evidence="17" id="KW-1185">Reference proteome</keyword>
<keyword evidence="10" id="KW-0511">Multifunctional enzyme</keyword>
<dbReference type="InterPro" id="IPR012338">
    <property type="entry name" value="Beta-lactam/transpept-like"/>
</dbReference>
<evidence type="ECO:0000313" key="16">
    <source>
        <dbReference type="EMBL" id="QAY69495.1"/>
    </source>
</evidence>
<feature type="compositionally biased region" description="Polar residues" evidence="14">
    <location>
        <begin position="750"/>
        <end position="761"/>
    </location>
</feature>
<dbReference type="SUPFAM" id="SSF56601">
    <property type="entry name" value="beta-lactamase/transpeptidase-like"/>
    <property type="match status" value="1"/>
</dbReference>
<evidence type="ECO:0000313" key="17">
    <source>
        <dbReference type="Proteomes" id="UP000292118"/>
    </source>
</evidence>
<sequence>MATSGSARRPATRPTKGLRRFFNYPRRGKGPIHRWIPSWRIVVGTVLGFFALGAGAAFAAYAATDVPDNLGNIKDQITTIYYADGVTPITTIQNEKRILVTYADLPDYVGNAVVASEDATFWTNAGVDPRGLLRALWTNLTTGARQGGSTLTQQYVERTKLDSTTSYTGKIREMIIALKVTRTTPKEEILEDYLNTIYWGRNVNGIGAAAQAYFGVDAKDLTPSQAALLAGIIPSPNNWDPDKNLTQAERRWTRSINRMHDQGYITDAQRAEAAFPAFNPRAEKTDALGGQKGYIRDLVVSEIGKMDQFKDDRLQTRGLSIYTTIDQNLQNKAVEIAQTAFTGDHPADPNRLSVSLVSMDPTNGELRTVYGGADYLGTLPNSKFNFATQGTSQGGSTFKPMTLLAALEDGHKLNETFNGNNRIPTPGWDDRGTGLGPRNFGGINYGTIDLVKATANSVNSVYAALNIEIGPQRTVDTAHKLGIPDSVDIPDVPSNVLGSASVSARDLATAYSTLAGGGYRVTPHVVREVKGLDGSLIYTGPTDRTREFAPENIAGVTYAMTRVIKEGSGKTEIKLDRPVAGKTGTSNDNYSAWFAGFVPQLVTVVGLHQEDPATHKVEPITGFGDKSWIKNGITGSTFPARAWNEFMEVALQGVDVQEFPPYTPPRPSPSPSQTPSETPTTEAPVEQPPADPLAGFVDVPGDLVGRQVSEVQHQLESLGLRVIPNAVANDKPKGTVLDVQPQGQKVPPGSSITVTVSTGKSDNGTSGGNTPPPTSTPTPTPDPSASSVIDPLTPPGQGH</sequence>
<name>A0A4P6F2U0_9MICO</name>
<dbReference type="OrthoDB" id="9766909at2"/>
<evidence type="ECO:0000256" key="1">
    <source>
        <dbReference type="ARBA" id="ARBA00007090"/>
    </source>
</evidence>
<evidence type="ECO:0000256" key="8">
    <source>
        <dbReference type="ARBA" id="ARBA00022960"/>
    </source>
</evidence>
<comment type="similarity">
    <text evidence="2">In the N-terminal section; belongs to the glycosyltransferase 51 family.</text>
</comment>
<dbReference type="InterPro" id="IPR001264">
    <property type="entry name" value="Glyco_trans_51"/>
</dbReference>
<keyword evidence="7" id="KW-0378">Hydrolase</keyword>
<dbReference type="Gene3D" id="1.10.3810.10">
    <property type="entry name" value="Biosynthetic peptidoglycan transglycosylase-like"/>
    <property type="match status" value="1"/>
</dbReference>
<evidence type="ECO:0000256" key="9">
    <source>
        <dbReference type="ARBA" id="ARBA00022984"/>
    </source>
</evidence>
<feature type="region of interest" description="Disordered" evidence="14">
    <location>
        <begin position="657"/>
        <end position="698"/>
    </location>
</feature>
<accession>A0A4P6F2U0</accession>
<dbReference type="InterPro" id="IPR001460">
    <property type="entry name" value="PCN-bd_Tpept"/>
</dbReference>
<gene>
    <name evidence="16" type="ORF">ET471_05105</name>
</gene>
<dbReference type="PROSITE" id="PS51178">
    <property type="entry name" value="PASTA"/>
    <property type="match status" value="1"/>
</dbReference>
<evidence type="ECO:0000259" key="15">
    <source>
        <dbReference type="PROSITE" id="PS51178"/>
    </source>
</evidence>
<dbReference type="GO" id="GO:0009252">
    <property type="term" value="P:peptidoglycan biosynthetic process"/>
    <property type="evidence" value="ECO:0007669"/>
    <property type="project" value="UniProtKB-KW"/>
</dbReference>
<feature type="domain" description="PASTA" evidence="15">
    <location>
        <begin position="698"/>
        <end position="758"/>
    </location>
</feature>
<keyword evidence="9" id="KW-0573">Peptidoglycan synthesis</keyword>
<dbReference type="GO" id="GO:0006508">
    <property type="term" value="P:proteolysis"/>
    <property type="evidence" value="ECO:0007669"/>
    <property type="project" value="UniProtKB-KW"/>
</dbReference>
<dbReference type="PANTHER" id="PTHR32282">
    <property type="entry name" value="BINDING PROTEIN TRANSPEPTIDASE, PUTATIVE-RELATED"/>
    <property type="match status" value="1"/>
</dbReference>
<evidence type="ECO:0000256" key="6">
    <source>
        <dbReference type="ARBA" id="ARBA00022679"/>
    </source>
</evidence>
<dbReference type="SUPFAM" id="SSF53955">
    <property type="entry name" value="Lysozyme-like"/>
    <property type="match status" value="1"/>
</dbReference>
<dbReference type="GO" id="GO:0030288">
    <property type="term" value="C:outer membrane-bounded periplasmic space"/>
    <property type="evidence" value="ECO:0007669"/>
    <property type="project" value="TreeGrafter"/>
</dbReference>
<dbReference type="InterPro" id="IPR005543">
    <property type="entry name" value="PASTA_dom"/>
</dbReference>